<feature type="transmembrane region" description="Helical" evidence="2">
    <location>
        <begin position="294"/>
        <end position="319"/>
    </location>
</feature>
<comment type="caution">
    <text evidence="3">The sequence shown here is derived from an EMBL/GenBank/DDBJ whole genome shotgun (WGS) entry which is preliminary data.</text>
</comment>
<dbReference type="GO" id="GO:0005886">
    <property type="term" value="C:plasma membrane"/>
    <property type="evidence" value="ECO:0007669"/>
    <property type="project" value="UniProtKB-SubCell"/>
</dbReference>
<keyword evidence="4" id="KW-1185">Reference proteome</keyword>
<dbReference type="RefSeq" id="WP_154825453.1">
    <property type="nucleotide sequence ID" value="NZ_JACRTL010000002.1"/>
</dbReference>
<feature type="transmembrane region" description="Helical" evidence="2">
    <location>
        <begin position="222"/>
        <end position="241"/>
    </location>
</feature>
<feature type="transmembrane region" description="Helical" evidence="2">
    <location>
        <begin position="383"/>
        <end position="403"/>
    </location>
</feature>
<organism evidence="3 4">
    <name type="scientific">Massiliimalia timonensis</name>
    <dbReference type="NCBI Taxonomy" id="1987501"/>
    <lineage>
        <taxon>Bacteria</taxon>
        <taxon>Bacillati</taxon>
        <taxon>Bacillota</taxon>
        <taxon>Clostridia</taxon>
        <taxon>Eubacteriales</taxon>
        <taxon>Oscillospiraceae</taxon>
        <taxon>Massiliimalia</taxon>
    </lineage>
</organism>
<feature type="transmembrane region" description="Helical" evidence="2">
    <location>
        <begin position="356"/>
        <end position="377"/>
    </location>
</feature>
<protein>
    <submittedName>
        <fullName evidence="3">MFS transporter</fullName>
    </submittedName>
</protein>
<feature type="transmembrane region" description="Helical" evidence="2">
    <location>
        <begin position="179"/>
        <end position="201"/>
    </location>
</feature>
<keyword evidence="2" id="KW-0472">Membrane</keyword>
<comment type="subcellular location">
    <subcellularLocation>
        <location evidence="1">Cell membrane</location>
        <topology evidence="1">Multi-pass membrane protein</topology>
    </subcellularLocation>
</comment>
<dbReference type="PANTHER" id="PTHR23526">
    <property type="entry name" value="INTEGRAL MEMBRANE TRANSPORT PROTEIN-RELATED"/>
    <property type="match status" value="1"/>
</dbReference>
<dbReference type="GO" id="GO:0022857">
    <property type="term" value="F:transmembrane transporter activity"/>
    <property type="evidence" value="ECO:0007669"/>
    <property type="project" value="InterPro"/>
</dbReference>
<keyword evidence="2" id="KW-0812">Transmembrane</keyword>
<feature type="transmembrane region" description="Helical" evidence="2">
    <location>
        <begin position="149"/>
        <end position="173"/>
    </location>
</feature>
<dbReference type="PANTHER" id="PTHR23526:SF2">
    <property type="entry name" value="MAJOR FACILITATOR SUPERFAMILY (MFS) PROFILE DOMAIN-CONTAINING PROTEIN"/>
    <property type="match status" value="1"/>
</dbReference>
<feature type="transmembrane region" description="Helical" evidence="2">
    <location>
        <begin position="115"/>
        <end position="137"/>
    </location>
</feature>
<evidence type="ECO:0000256" key="2">
    <source>
        <dbReference type="SAM" id="Phobius"/>
    </source>
</evidence>
<dbReference type="AlphaFoldDB" id="A0A8J6P3K5"/>
<dbReference type="Gene3D" id="1.20.1250.20">
    <property type="entry name" value="MFS general substrate transporter like domains"/>
    <property type="match status" value="2"/>
</dbReference>
<feature type="transmembrane region" description="Helical" evidence="2">
    <location>
        <begin position="61"/>
        <end position="82"/>
    </location>
</feature>
<dbReference type="InterPro" id="IPR036259">
    <property type="entry name" value="MFS_trans_sf"/>
</dbReference>
<sequence length="420" mass="46734">MKITAAKLRNSLITFFGIDRLNQKFLNFAISHFCFVVAINIHAVFINILLLKASDDVNLPIYYNMINFLCSGIGMLLGGMIIKHVYLKYVTFLGIGCHLAAYLIFLICMENISSFVIPIALLIGFGGGFFWYTYLNAISLYSEDDTRDISISFIGVFASIIALIVPAIAGAVIDAFSGYTGYNIMFGCAFVVSIISIFLFTRLPKVEPQRNKTQYRHCIRQLFTNRCWALVNLQIFLRSIRDGVFQFFLNVLLYQYVESEALIGLNALLVGFMAIFSQYLCGRFVNASNRVKSMYLTTCVLTGAAFMLAIQLSAATILALSLVNAFFVVLLMNPATSIDFLVISSMPDGYPCRGEYLGIFEMTRGFGRVLGLVVLLLVPKTEIGYVISLSAVTVVQFLTAFFASRAQKAIADFQKQTKGE</sequence>
<dbReference type="Pfam" id="PF07690">
    <property type="entry name" value="MFS_1"/>
    <property type="match status" value="1"/>
</dbReference>
<dbReference type="Proteomes" id="UP000632659">
    <property type="component" value="Unassembled WGS sequence"/>
</dbReference>
<evidence type="ECO:0000313" key="3">
    <source>
        <dbReference type="EMBL" id="MBC8610503.1"/>
    </source>
</evidence>
<feature type="transmembrane region" description="Helical" evidence="2">
    <location>
        <begin position="89"/>
        <end position="109"/>
    </location>
</feature>
<dbReference type="InterPro" id="IPR052528">
    <property type="entry name" value="Sugar_transport-like"/>
</dbReference>
<reference evidence="3" key="1">
    <citation type="submission" date="2020-08" db="EMBL/GenBank/DDBJ databases">
        <title>Genome public.</title>
        <authorList>
            <person name="Liu C."/>
            <person name="Sun Q."/>
        </authorList>
    </citation>
    <scope>NUCLEOTIDE SEQUENCE</scope>
    <source>
        <strain evidence="3">NSJ-15</strain>
    </source>
</reference>
<evidence type="ECO:0000256" key="1">
    <source>
        <dbReference type="ARBA" id="ARBA00004651"/>
    </source>
</evidence>
<dbReference type="EMBL" id="JACRTL010000002">
    <property type="protein sequence ID" value="MBC8610503.1"/>
    <property type="molecule type" value="Genomic_DNA"/>
</dbReference>
<proteinExistence type="predicted"/>
<feature type="transmembrane region" description="Helical" evidence="2">
    <location>
        <begin position="25"/>
        <end position="49"/>
    </location>
</feature>
<dbReference type="InterPro" id="IPR011701">
    <property type="entry name" value="MFS"/>
</dbReference>
<feature type="transmembrane region" description="Helical" evidence="2">
    <location>
        <begin position="325"/>
        <end position="344"/>
    </location>
</feature>
<evidence type="ECO:0000313" key="4">
    <source>
        <dbReference type="Proteomes" id="UP000632659"/>
    </source>
</evidence>
<dbReference type="SUPFAM" id="SSF103473">
    <property type="entry name" value="MFS general substrate transporter"/>
    <property type="match status" value="1"/>
</dbReference>
<keyword evidence="2" id="KW-1133">Transmembrane helix</keyword>
<feature type="transmembrane region" description="Helical" evidence="2">
    <location>
        <begin position="261"/>
        <end position="282"/>
    </location>
</feature>
<accession>A0A8J6P3K5</accession>
<name>A0A8J6P3K5_9FIRM</name>
<gene>
    <name evidence="3" type="ORF">H8702_05130</name>
</gene>